<sequence>MVVTAAAANLQGKNLSLSLEPDRHDLRIKSFPVLAHTILQSTMSFIFPHSQDETYETCETSANVDVCASCRLRDLAQSDNPNPLLSE</sequence>
<dbReference type="RefSeq" id="XP_062787604.1">
    <property type="nucleotide sequence ID" value="XM_062931553.1"/>
</dbReference>
<dbReference type="GeneID" id="87951897"/>
<evidence type="ECO:0000313" key="1">
    <source>
        <dbReference type="EMBL" id="WQF90383.1"/>
    </source>
</evidence>
<organism evidence="1 2">
    <name type="scientific">Colletotrichum destructivum</name>
    <dbReference type="NCBI Taxonomy" id="34406"/>
    <lineage>
        <taxon>Eukaryota</taxon>
        <taxon>Fungi</taxon>
        <taxon>Dikarya</taxon>
        <taxon>Ascomycota</taxon>
        <taxon>Pezizomycotina</taxon>
        <taxon>Sordariomycetes</taxon>
        <taxon>Hypocreomycetidae</taxon>
        <taxon>Glomerellales</taxon>
        <taxon>Glomerellaceae</taxon>
        <taxon>Colletotrichum</taxon>
        <taxon>Colletotrichum destructivum species complex</taxon>
    </lineage>
</organism>
<dbReference type="Proteomes" id="UP001322277">
    <property type="component" value="Chromosome 11"/>
</dbReference>
<dbReference type="EMBL" id="CP137315">
    <property type="protein sequence ID" value="WQF90383.1"/>
    <property type="molecule type" value="Genomic_DNA"/>
</dbReference>
<reference evidence="2" key="1">
    <citation type="journal article" date="2023" name="bioRxiv">
        <title>Complete genome of the Medicago anthracnose fungus, Colletotrichum destructivum, reveals a mini-chromosome-like region within a core chromosome.</title>
        <authorList>
            <person name="Lapalu N."/>
            <person name="Simon A."/>
            <person name="Lu A."/>
            <person name="Plaumann P.-L."/>
            <person name="Amselem J."/>
            <person name="Pigne S."/>
            <person name="Auger A."/>
            <person name="Koch C."/>
            <person name="Dallery J.-F."/>
            <person name="O'Connell R.J."/>
        </authorList>
    </citation>
    <scope>NUCLEOTIDE SEQUENCE [LARGE SCALE GENOMIC DNA]</scope>
    <source>
        <strain evidence="2">CBS 520.97</strain>
    </source>
</reference>
<dbReference type="AlphaFoldDB" id="A0AAX4J4U1"/>
<accession>A0AAX4J4U1</accession>
<evidence type="ECO:0000313" key="2">
    <source>
        <dbReference type="Proteomes" id="UP001322277"/>
    </source>
</evidence>
<dbReference type="KEGG" id="cdet:87951897"/>
<protein>
    <submittedName>
        <fullName evidence="1">Uncharacterized protein</fullName>
    </submittedName>
</protein>
<gene>
    <name evidence="1" type="ORF">CDEST_15397</name>
</gene>
<proteinExistence type="predicted"/>
<keyword evidence="2" id="KW-1185">Reference proteome</keyword>
<name>A0AAX4J4U1_9PEZI</name>